<name>A0A8H7JAB2_9PLEO</name>
<feature type="transmembrane region" description="Helical" evidence="6">
    <location>
        <begin position="137"/>
        <end position="164"/>
    </location>
</feature>
<dbReference type="InterPro" id="IPR052337">
    <property type="entry name" value="SAT4-like"/>
</dbReference>
<evidence type="ECO:0000256" key="4">
    <source>
        <dbReference type="ARBA" id="ARBA00023136"/>
    </source>
</evidence>
<sequence length="412" mass="46553">MANQGFDESFQRELASRSWTLYGLGILTIAIRTIARWRRVRSPSQFAVDDWLMLTVVPLFYTGLIVSLNGIAQGGGSNLFPPEQLSTFSPQEIHERIKGSKIVIVSEQCMLNVIWVLKACMLFMFARMTSGTTHIKWIRLVAIYAAIGWVAVQIAFFTACIPFRGYWSMPPPNPQCTTLEHYAIVQATFNLSSDVLIIAVPIPMVLSLSLPTKQKVGLGVLFSMGTFVIIAAILTKVYNLSDVYDTAYMHWYTREASVAVYVANLPGIWPLLREHIRFLRDHTNSYVTDQSRMPRYDYGSHYGNLSKHQHSLVRTTVVQVKSDEIELTDLYNRSGAQPLHSLPRLDGGDLGCVFRMTSFSSDERTINEMSCWEGMDAMEVQVNTRVEIQRGIWDGTRMEGLQTTTQIEGGRK</sequence>
<evidence type="ECO:0000256" key="1">
    <source>
        <dbReference type="ARBA" id="ARBA00004141"/>
    </source>
</evidence>
<keyword evidence="4 6" id="KW-0472">Membrane</keyword>
<accession>A0A8H7JAB2</accession>
<dbReference type="InterPro" id="IPR049326">
    <property type="entry name" value="Rhodopsin_dom_fungi"/>
</dbReference>
<evidence type="ECO:0000259" key="7">
    <source>
        <dbReference type="Pfam" id="PF20684"/>
    </source>
</evidence>
<protein>
    <recommendedName>
        <fullName evidence="7">Rhodopsin domain-containing protein</fullName>
    </recommendedName>
</protein>
<dbReference type="PANTHER" id="PTHR33048:SF149">
    <property type="entry name" value="UBID FAMILY DECARBOXYLASE"/>
    <property type="match status" value="1"/>
</dbReference>
<organism evidence="8 9">
    <name type="scientific">Ascochyta lentis</name>
    <dbReference type="NCBI Taxonomy" id="205686"/>
    <lineage>
        <taxon>Eukaryota</taxon>
        <taxon>Fungi</taxon>
        <taxon>Dikarya</taxon>
        <taxon>Ascomycota</taxon>
        <taxon>Pezizomycotina</taxon>
        <taxon>Dothideomycetes</taxon>
        <taxon>Pleosporomycetidae</taxon>
        <taxon>Pleosporales</taxon>
        <taxon>Pleosporineae</taxon>
        <taxon>Didymellaceae</taxon>
        <taxon>Ascochyta</taxon>
    </lineage>
</organism>
<feature type="transmembrane region" description="Helical" evidence="6">
    <location>
        <begin position="20"/>
        <end position="39"/>
    </location>
</feature>
<evidence type="ECO:0000256" key="2">
    <source>
        <dbReference type="ARBA" id="ARBA00022692"/>
    </source>
</evidence>
<feature type="transmembrane region" description="Helical" evidence="6">
    <location>
        <begin position="218"/>
        <end position="239"/>
    </location>
</feature>
<dbReference type="GO" id="GO:0016020">
    <property type="term" value="C:membrane"/>
    <property type="evidence" value="ECO:0007669"/>
    <property type="project" value="UniProtKB-SubCell"/>
</dbReference>
<dbReference type="PANTHER" id="PTHR33048">
    <property type="entry name" value="PTH11-LIKE INTEGRAL MEMBRANE PROTEIN (AFU_ORTHOLOGUE AFUA_5G11245)"/>
    <property type="match status" value="1"/>
</dbReference>
<dbReference type="AlphaFoldDB" id="A0A8H7JAB2"/>
<dbReference type="Pfam" id="PF20684">
    <property type="entry name" value="Fung_rhodopsin"/>
    <property type="match status" value="1"/>
</dbReference>
<keyword evidence="3 6" id="KW-1133">Transmembrane helix</keyword>
<feature type="transmembrane region" description="Helical" evidence="6">
    <location>
        <begin position="51"/>
        <end position="72"/>
    </location>
</feature>
<reference evidence="8" key="1">
    <citation type="submission" date="2018-12" db="EMBL/GenBank/DDBJ databases">
        <authorList>
            <person name="Syme R.A."/>
            <person name="Farfan-Caceres L."/>
            <person name="Lichtenzveig J."/>
        </authorList>
    </citation>
    <scope>NUCLEOTIDE SEQUENCE</scope>
    <source>
        <strain evidence="8">Al4</strain>
    </source>
</reference>
<keyword evidence="2 6" id="KW-0812">Transmembrane</keyword>
<reference evidence="8" key="2">
    <citation type="submission" date="2020-09" db="EMBL/GenBank/DDBJ databases">
        <title>Reference genome assembly for Australian Ascochyta lentis isolate Al4.</title>
        <authorList>
            <person name="Lee R.C."/>
            <person name="Farfan-Caceres L.M."/>
            <person name="Debler J.W."/>
            <person name="Williams A.H."/>
            <person name="Henares B.M."/>
        </authorList>
    </citation>
    <scope>NUCLEOTIDE SEQUENCE</scope>
    <source>
        <strain evidence="8">Al4</strain>
    </source>
</reference>
<evidence type="ECO:0000313" key="9">
    <source>
        <dbReference type="Proteomes" id="UP000651452"/>
    </source>
</evidence>
<gene>
    <name evidence="8" type="ORF">EKO04_002590</name>
</gene>
<evidence type="ECO:0000256" key="3">
    <source>
        <dbReference type="ARBA" id="ARBA00022989"/>
    </source>
</evidence>
<feature type="transmembrane region" description="Helical" evidence="6">
    <location>
        <begin position="102"/>
        <end position="125"/>
    </location>
</feature>
<feature type="transmembrane region" description="Helical" evidence="6">
    <location>
        <begin position="251"/>
        <end position="272"/>
    </location>
</feature>
<dbReference type="OrthoDB" id="3903189at2759"/>
<evidence type="ECO:0000256" key="6">
    <source>
        <dbReference type="SAM" id="Phobius"/>
    </source>
</evidence>
<dbReference type="EMBL" id="RZGK01000004">
    <property type="protein sequence ID" value="KAF9699388.1"/>
    <property type="molecule type" value="Genomic_DNA"/>
</dbReference>
<comment type="caution">
    <text evidence="8">The sequence shown here is derived from an EMBL/GenBank/DDBJ whole genome shotgun (WGS) entry which is preliminary data.</text>
</comment>
<evidence type="ECO:0000256" key="5">
    <source>
        <dbReference type="ARBA" id="ARBA00038359"/>
    </source>
</evidence>
<evidence type="ECO:0000313" key="8">
    <source>
        <dbReference type="EMBL" id="KAF9699388.1"/>
    </source>
</evidence>
<feature type="transmembrane region" description="Helical" evidence="6">
    <location>
        <begin position="184"/>
        <end position="206"/>
    </location>
</feature>
<feature type="domain" description="Rhodopsin" evidence="7">
    <location>
        <begin position="37"/>
        <end position="273"/>
    </location>
</feature>
<proteinExistence type="inferred from homology"/>
<keyword evidence="9" id="KW-1185">Reference proteome</keyword>
<comment type="similarity">
    <text evidence="5">Belongs to the SAT4 family.</text>
</comment>
<comment type="subcellular location">
    <subcellularLocation>
        <location evidence="1">Membrane</location>
        <topology evidence="1">Multi-pass membrane protein</topology>
    </subcellularLocation>
</comment>
<dbReference type="Proteomes" id="UP000651452">
    <property type="component" value="Unassembled WGS sequence"/>
</dbReference>